<name>A0AB34K4C4_PRYPA</name>
<proteinExistence type="predicted"/>
<reference evidence="1 2" key="1">
    <citation type="journal article" date="2024" name="Science">
        <title>Giant polyketide synthase enzymes in the biosynthesis of giant marine polyether toxins.</title>
        <authorList>
            <person name="Fallon T.R."/>
            <person name="Shende V.V."/>
            <person name="Wierzbicki I.H."/>
            <person name="Pendleton A.L."/>
            <person name="Watervoot N.F."/>
            <person name="Auber R.P."/>
            <person name="Gonzalez D.J."/>
            <person name="Wisecaver J.H."/>
            <person name="Moore B.S."/>
        </authorList>
    </citation>
    <scope>NUCLEOTIDE SEQUENCE [LARGE SCALE GENOMIC DNA]</scope>
    <source>
        <strain evidence="1 2">12B1</strain>
    </source>
</reference>
<gene>
    <name evidence="1" type="ORF">AB1Y20_008991</name>
</gene>
<evidence type="ECO:0000313" key="1">
    <source>
        <dbReference type="EMBL" id="KAL1527605.1"/>
    </source>
</evidence>
<sequence length="745" mass="77025">MALASPADEAPSLRTLPAELLLEVAVRSPLRLLRLVLRVDVSTAAAMRLQRWFRARRHALPSPPPHPFPVGARVLLRRTAPLARQFATVAAAPEPPSLACRLQLLDGRFVDVSASRLRRLDGWADARWADGVARASARASASAARSAATSAAVAAACALHSGVASDHSALAVAAATAASIAAAAATAASTAAAPAAGTGADEQEATALLLATRQVHEALHGAPAARGTEAAAGEVASLLVKAAASAASDAAAAAGAAAHAAIAADGVGSLPVTASTVAAVASAAGQVASAVEAMRQTSARGADAAGKARLAARTAAEVYADVGSAARALSTAWTGGSEPRSYTFETAKEAAMLLQHTALPTGATRPSDAAPTPPPQYIPLPDRDAVVDFLRRANPALYGPPSAPEGKSARPTAAQTAALDDAALGLCLMMKAAAARSPTGALPADDCPLLYAPTDPRNVWALEGRLHADARIVELPFAAVKVKVQQRWTQSKDAAAPPKPERIEGHSTAAVCWDGSVVLADLLCLPPAVLLSHSPVLARRPSAYAEWRWAQKTVVELGCGISALPSLVAARNGAKCVVSTDGNAEVLRMTRANAAQWRLEHPAATQPLIHPLLWGDRADVVRQLGGVGVEAPVDVILAADCLYVLENPGAWGKLLSTIVALSTPDTLTFVTYTDRGHDKMWRRFLEQRVQKLFHVVLVADHLLHPNARPGSHGRLEQSKPVQVYCLSLLDTSKLAESAIPVPASC</sequence>
<evidence type="ECO:0000313" key="2">
    <source>
        <dbReference type="Proteomes" id="UP001515480"/>
    </source>
</evidence>
<comment type="caution">
    <text evidence="1">The sequence shown here is derived from an EMBL/GenBank/DDBJ whole genome shotgun (WGS) entry which is preliminary data.</text>
</comment>
<evidence type="ECO:0008006" key="3">
    <source>
        <dbReference type="Google" id="ProtNLM"/>
    </source>
</evidence>
<keyword evidence="2" id="KW-1185">Reference proteome</keyword>
<accession>A0AB34K4C4</accession>
<dbReference type="Gene3D" id="3.40.50.150">
    <property type="entry name" value="Vaccinia Virus protein VP39"/>
    <property type="match status" value="1"/>
</dbReference>
<dbReference type="PANTHER" id="PTHR14614">
    <property type="entry name" value="HEPATOCELLULAR CARCINOMA-ASSOCIATED ANTIGEN"/>
    <property type="match status" value="1"/>
</dbReference>
<dbReference type="InterPro" id="IPR019410">
    <property type="entry name" value="Methyltransf_16"/>
</dbReference>
<dbReference type="InterPro" id="IPR029063">
    <property type="entry name" value="SAM-dependent_MTases_sf"/>
</dbReference>
<dbReference type="SUPFAM" id="SSF53335">
    <property type="entry name" value="S-adenosyl-L-methionine-dependent methyltransferases"/>
    <property type="match status" value="1"/>
</dbReference>
<dbReference type="AlphaFoldDB" id="A0AB34K4C4"/>
<protein>
    <recommendedName>
        <fullName evidence="3">Calmodulin-lysine N-methyltransferase</fullName>
    </recommendedName>
</protein>
<organism evidence="1 2">
    <name type="scientific">Prymnesium parvum</name>
    <name type="common">Toxic golden alga</name>
    <dbReference type="NCBI Taxonomy" id="97485"/>
    <lineage>
        <taxon>Eukaryota</taxon>
        <taxon>Haptista</taxon>
        <taxon>Haptophyta</taxon>
        <taxon>Prymnesiophyceae</taxon>
        <taxon>Prymnesiales</taxon>
        <taxon>Prymnesiaceae</taxon>
        <taxon>Prymnesium</taxon>
    </lineage>
</organism>
<dbReference type="Proteomes" id="UP001515480">
    <property type="component" value="Unassembled WGS sequence"/>
</dbReference>
<dbReference type="Pfam" id="PF10294">
    <property type="entry name" value="Methyltransf_16"/>
    <property type="match status" value="1"/>
</dbReference>
<dbReference type="EMBL" id="JBGBPQ010000002">
    <property type="protein sequence ID" value="KAL1527605.1"/>
    <property type="molecule type" value="Genomic_DNA"/>
</dbReference>
<dbReference type="PANTHER" id="PTHR14614:SF123">
    <property type="entry name" value="OS04G0645500 PROTEIN"/>
    <property type="match status" value="1"/>
</dbReference>